<dbReference type="Proteomes" id="UP000287746">
    <property type="component" value="Unassembled WGS sequence"/>
</dbReference>
<reference evidence="5" key="2">
    <citation type="submission" date="2016-12" db="EMBL/GenBank/DDBJ databases">
        <title>Whole genome sequencing of Sphingomonas sp. ABOJV.</title>
        <authorList>
            <person name="Conlan S."/>
            <person name="Thomas P.J."/>
            <person name="Mullikin J."/>
            <person name="Palmore T.N."/>
            <person name="Frank K.M."/>
            <person name="Segre J.A."/>
        </authorList>
    </citation>
    <scope>NUCLEOTIDE SEQUENCE [LARGE SCALE GENOMIC DNA]</scope>
    <source>
        <strain evidence="5">ABOJV</strain>
    </source>
</reference>
<feature type="chain" id="PRO_5011978637" evidence="1">
    <location>
        <begin position="20"/>
        <end position="89"/>
    </location>
</feature>
<organism evidence="2 5">
    <name type="scientific">Sphingomonas koreensis</name>
    <dbReference type="NCBI Taxonomy" id="93064"/>
    <lineage>
        <taxon>Bacteria</taxon>
        <taxon>Pseudomonadati</taxon>
        <taxon>Pseudomonadota</taxon>
        <taxon>Alphaproteobacteria</taxon>
        <taxon>Sphingomonadales</taxon>
        <taxon>Sphingomonadaceae</taxon>
        <taxon>Sphingomonas</taxon>
    </lineage>
</organism>
<evidence type="ECO:0000313" key="2">
    <source>
        <dbReference type="EMBL" id="APR54149.1"/>
    </source>
</evidence>
<dbReference type="EMBL" id="CP018820">
    <property type="protein sequence ID" value="APR54149.1"/>
    <property type="molecule type" value="Genomic_DNA"/>
</dbReference>
<evidence type="ECO:0000313" key="6">
    <source>
        <dbReference type="Proteomes" id="UP000286681"/>
    </source>
</evidence>
<dbReference type="GeneID" id="44134564"/>
<protein>
    <submittedName>
        <fullName evidence="2">Uncharacterized protein</fullName>
    </submittedName>
</protein>
<dbReference type="Proteomes" id="UP000185161">
    <property type="component" value="Chromosome"/>
</dbReference>
<evidence type="ECO:0000256" key="1">
    <source>
        <dbReference type="SAM" id="SignalP"/>
    </source>
</evidence>
<dbReference type="RefSeq" id="WP_075152603.1">
    <property type="nucleotide sequence ID" value="NZ_CP018820.1"/>
</dbReference>
<gene>
    <name evidence="2" type="ORF">BRX40_18555</name>
    <name evidence="3" type="ORF">CA257_10555</name>
    <name evidence="4" type="ORF">DAH66_07655</name>
</gene>
<sequence length="89" mass="9246">MQLLLFLSALLAGLTGAFAGDRDLRAAQRQSETAITRAAEVAAEAIAAVAKASAAIPTAIPQRPAAALFAIHDAPALRPARLTSERRLE</sequence>
<dbReference type="STRING" id="93064.BRX40_18555"/>
<dbReference type="EMBL" id="QQYZ01000005">
    <property type="protein sequence ID" value="RSY87497.1"/>
    <property type="molecule type" value="Genomic_DNA"/>
</dbReference>
<evidence type="ECO:0000313" key="3">
    <source>
        <dbReference type="EMBL" id="RSV03635.1"/>
    </source>
</evidence>
<reference evidence="2" key="1">
    <citation type="submission" date="2016-12" db="EMBL/GenBank/DDBJ databases">
        <title>Whole genome sequencing of Sphingomonas koreensis.</title>
        <authorList>
            <person name="Conlan S."/>
            <person name="Thomas P.J."/>
            <person name="Mullikin J."/>
            <person name="Palmore T.N."/>
            <person name="Frank K.M."/>
            <person name="Segre J.A."/>
        </authorList>
    </citation>
    <scope>NUCLEOTIDE SEQUENCE</scope>
    <source>
        <strain evidence="2">ABOJV</strain>
    </source>
</reference>
<evidence type="ECO:0000313" key="5">
    <source>
        <dbReference type="Proteomes" id="UP000185161"/>
    </source>
</evidence>
<dbReference type="AlphaFoldDB" id="A0A1L6JE05"/>
<accession>A0A1L6JE05</accession>
<name>A0A1L6JE05_9SPHN</name>
<dbReference type="Proteomes" id="UP000286681">
    <property type="component" value="Unassembled WGS sequence"/>
</dbReference>
<dbReference type="OrthoDB" id="9986477at2"/>
<keyword evidence="1" id="KW-0732">Signal</keyword>
<proteinExistence type="predicted"/>
<evidence type="ECO:0000313" key="7">
    <source>
        <dbReference type="Proteomes" id="UP000287746"/>
    </source>
</evidence>
<evidence type="ECO:0000313" key="4">
    <source>
        <dbReference type="EMBL" id="RSY87497.1"/>
    </source>
</evidence>
<dbReference type="KEGG" id="skr:BRX40_18555"/>
<feature type="signal peptide" evidence="1">
    <location>
        <begin position="1"/>
        <end position="19"/>
    </location>
</feature>
<reference evidence="6 7" key="3">
    <citation type="submission" date="2018-07" db="EMBL/GenBank/DDBJ databases">
        <title>Genomic and Epidemiologic Investigation of an Indolent Hospital Outbreak.</title>
        <authorList>
            <person name="Johnson R.C."/>
            <person name="Deming C."/>
            <person name="Conlan S."/>
            <person name="Zellmer C.J."/>
            <person name="Michelin A.V."/>
            <person name="Lee-Lin S."/>
            <person name="Thomas P.J."/>
            <person name="Park M."/>
            <person name="Weingarten R.A."/>
            <person name="Less J."/>
            <person name="Dekker J.P."/>
            <person name="Frank K.M."/>
            <person name="Musser K.A."/>
            <person name="Mcquiston J.R."/>
            <person name="Henderson D.K."/>
            <person name="Lau A.F."/>
            <person name="Palmore T.N."/>
            <person name="Segre J.A."/>
        </authorList>
    </citation>
    <scope>NUCLEOTIDE SEQUENCE [LARGE SCALE GENOMIC DNA]</scope>
    <source>
        <strain evidence="4 7">SK-CDC1_0717</strain>
        <strain evidence="3 6">SK-NIH.Env10_0317</strain>
    </source>
</reference>
<keyword evidence="5" id="KW-1185">Reference proteome</keyword>
<dbReference type="EMBL" id="QQWO01000007">
    <property type="protein sequence ID" value="RSV03635.1"/>
    <property type="molecule type" value="Genomic_DNA"/>
</dbReference>